<dbReference type="PANTHER" id="PTHR43280">
    <property type="entry name" value="ARAC-FAMILY TRANSCRIPTIONAL REGULATOR"/>
    <property type="match status" value="1"/>
</dbReference>
<evidence type="ECO:0000313" key="7">
    <source>
        <dbReference type="Proteomes" id="UP001519287"/>
    </source>
</evidence>
<reference evidence="6 7" key="1">
    <citation type="submission" date="2021-03" db="EMBL/GenBank/DDBJ databases">
        <title>Genomic Encyclopedia of Type Strains, Phase IV (KMG-IV): sequencing the most valuable type-strain genomes for metagenomic binning, comparative biology and taxonomic classification.</title>
        <authorList>
            <person name="Goeker M."/>
        </authorList>
    </citation>
    <scope>NUCLEOTIDE SEQUENCE [LARGE SCALE GENOMIC DNA]</scope>
    <source>
        <strain evidence="6 7">DSM 26048</strain>
    </source>
</reference>
<evidence type="ECO:0000259" key="5">
    <source>
        <dbReference type="PROSITE" id="PS01124"/>
    </source>
</evidence>
<comment type="caution">
    <text evidence="6">The sequence shown here is derived from an EMBL/GenBank/DDBJ whole genome shotgun (WGS) entry which is preliminary data.</text>
</comment>
<dbReference type="PROSITE" id="PS00041">
    <property type="entry name" value="HTH_ARAC_FAMILY_1"/>
    <property type="match status" value="1"/>
</dbReference>
<dbReference type="Pfam" id="PF17853">
    <property type="entry name" value="GGDEF_2"/>
    <property type="match status" value="1"/>
</dbReference>
<dbReference type="InterPro" id="IPR020449">
    <property type="entry name" value="Tscrpt_reg_AraC-type_HTH"/>
</dbReference>
<keyword evidence="4" id="KW-1133">Transmembrane helix</keyword>
<organism evidence="6 7">
    <name type="scientific">Paenibacillus eucommiae</name>
    <dbReference type="NCBI Taxonomy" id="1355755"/>
    <lineage>
        <taxon>Bacteria</taxon>
        <taxon>Bacillati</taxon>
        <taxon>Bacillota</taxon>
        <taxon>Bacilli</taxon>
        <taxon>Bacillales</taxon>
        <taxon>Paenibacillaceae</taxon>
        <taxon>Paenibacillus</taxon>
    </lineage>
</organism>
<keyword evidence="4" id="KW-0812">Transmembrane</keyword>
<dbReference type="InterPro" id="IPR009057">
    <property type="entry name" value="Homeodomain-like_sf"/>
</dbReference>
<keyword evidence="3" id="KW-0804">Transcription</keyword>
<dbReference type="PANTHER" id="PTHR43280:SF10">
    <property type="entry name" value="REGULATORY PROTEIN POCR"/>
    <property type="match status" value="1"/>
</dbReference>
<evidence type="ECO:0000313" key="6">
    <source>
        <dbReference type="EMBL" id="MBP1996812.1"/>
    </source>
</evidence>
<dbReference type="Gene3D" id="1.10.10.60">
    <property type="entry name" value="Homeodomain-like"/>
    <property type="match status" value="2"/>
</dbReference>
<feature type="domain" description="HTH araC/xylS-type" evidence="5">
    <location>
        <begin position="637"/>
        <end position="737"/>
    </location>
</feature>
<keyword evidence="2" id="KW-0238">DNA-binding</keyword>
<dbReference type="Proteomes" id="UP001519287">
    <property type="component" value="Unassembled WGS sequence"/>
</dbReference>
<gene>
    <name evidence="6" type="ORF">J2Z66_008460</name>
</gene>
<feature type="transmembrane region" description="Helical" evidence="4">
    <location>
        <begin position="7"/>
        <end position="27"/>
    </location>
</feature>
<keyword evidence="1" id="KW-0805">Transcription regulation</keyword>
<evidence type="ECO:0000256" key="2">
    <source>
        <dbReference type="ARBA" id="ARBA00023125"/>
    </source>
</evidence>
<dbReference type="PROSITE" id="PS01124">
    <property type="entry name" value="HTH_ARAC_FAMILY_2"/>
    <property type="match status" value="1"/>
</dbReference>
<evidence type="ECO:0000256" key="3">
    <source>
        <dbReference type="ARBA" id="ARBA00023163"/>
    </source>
</evidence>
<accession>A0ABS4JAE8</accession>
<dbReference type="PRINTS" id="PR00032">
    <property type="entry name" value="HTHARAC"/>
</dbReference>
<keyword evidence="4" id="KW-0472">Membrane</keyword>
<dbReference type="Pfam" id="PF12833">
    <property type="entry name" value="HTH_18"/>
    <property type="match status" value="1"/>
</dbReference>
<dbReference type="EMBL" id="JAGGLB010000057">
    <property type="protein sequence ID" value="MBP1996812.1"/>
    <property type="molecule type" value="Genomic_DNA"/>
</dbReference>
<evidence type="ECO:0000256" key="1">
    <source>
        <dbReference type="ARBA" id="ARBA00023015"/>
    </source>
</evidence>
<proteinExistence type="predicted"/>
<dbReference type="InterPro" id="IPR018060">
    <property type="entry name" value="HTH_AraC"/>
</dbReference>
<feature type="transmembrane region" description="Helical" evidence="4">
    <location>
        <begin position="261"/>
        <end position="281"/>
    </location>
</feature>
<dbReference type="InterPro" id="IPR041522">
    <property type="entry name" value="CdaR_GGDEF"/>
</dbReference>
<protein>
    <submittedName>
        <fullName evidence="6">AraC-like DNA-binding protein</fullName>
    </submittedName>
</protein>
<name>A0ABS4JAE8_9BACL</name>
<evidence type="ECO:0000256" key="4">
    <source>
        <dbReference type="SAM" id="Phobius"/>
    </source>
</evidence>
<sequence>MKIYHRWLLSYLPAFLAIVSILIFLFFTAMGNYSKQQAVKANEVFAQNALQTVDSLLQFSEQMIIKEILTNEKIRLFFDGGQWSDPYENYEVSQRVRDLSSYLLSIDSIYLYRASDQVVLTPNTMIQLDQFADHSFVEYANEADSTHSWSEIRTFREFQGDGSPQKKVVSLWKNIPLGTGVQGLIVANVRISKLEEAIRDLLDSDLNFLALSDAKGMPILGGIDSANKVLSKVTSAYTGWTIQSGFKQSNTFGYFASISKAWYAAVLLSVLAGIVWLFLAARKHYRPIQLIESSIRLYTERKLNETSSGERQDEFHFIRTAIDGLVEYSRDYEKKVEESVVFRRKLLFKRIMEDAEPPLAEEWDQEMERFELSDRIIRIAVIVFEIDRYDAVFDAYSSRDQNLLKFVVSAAVGETGQQKNMRVWCEWMSQKQLGVMIMAEDEHMGEIGRLQPFCKSIRQWIEQNLPFTVSCGIGSMIDNHQHISRSYLEALEALQYTSIYGSNATISYEEITTPPQGHALQYGEQIRLTAQAFRTGDPRWEEQLHDLFAVFVSAVLKREDAIDCINYFIFALDKECKSLPLELWMIWEQEALPEIRDNVRGFIKIAEVEKPITQILTKLLERFQLQKQKRESHKLILQIKEYIETHYYNPDLSLIHVSETFQLHMKSVSRLFKEEFGENFVDYVAKVRLEQAKRLLNEENSDSVQEIARKVGYTHAITFIRVFKKWVGTTPGDYRKSNRNST</sequence>
<dbReference type="SMART" id="SM00342">
    <property type="entry name" value="HTH_ARAC"/>
    <property type="match status" value="1"/>
</dbReference>
<dbReference type="RefSeq" id="WP_209979577.1">
    <property type="nucleotide sequence ID" value="NZ_JAGGLB010000057.1"/>
</dbReference>
<keyword evidence="7" id="KW-1185">Reference proteome</keyword>
<dbReference type="InterPro" id="IPR018062">
    <property type="entry name" value="HTH_AraC-typ_CS"/>
</dbReference>
<dbReference type="SUPFAM" id="SSF46689">
    <property type="entry name" value="Homeodomain-like"/>
    <property type="match status" value="1"/>
</dbReference>